<feature type="compositionally biased region" description="Polar residues" evidence="1">
    <location>
        <begin position="292"/>
        <end position="302"/>
    </location>
</feature>
<feature type="compositionally biased region" description="Low complexity" evidence="1">
    <location>
        <begin position="219"/>
        <end position="264"/>
    </location>
</feature>
<feature type="compositionally biased region" description="Polar residues" evidence="1">
    <location>
        <begin position="375"/>
        <end position="389"/>
    </location>
</feature>
<evidence type="ECO:0000256" key="1">
    <source>
        <dbReference type="SAM" id="MobiDB-lite"/>
    </source>
</evidence>
<keyword evidence="3" id="KW-1185">Reference proteome</keyword>
<gene>
    <name evidence="2" type="ORF">SVUK_LOCUS3596</name>
</gene>
<feature type="non-terminal residue" evidence="2">
    <location>
        <position position="627"/>
    </location>
</feature>
<feature type="compositionally biased region" description="Polar residues" evidence="1">
    <location>
        <begin position="145"/>
        <end position="164"/>
    </location>
</feature>
<dbReference type="Proteomes" id="UP000270094">
    <property type="component" value="Unassembled WGS sequence"/>
</dbReference>
<name>A0A3P7KKZ4_STRVU</name>
<reference evidence="2 3" key="1">
    <citation type="submission" date="2018-11" db="EMBL/GenBank/DDBJ databases">
        <authorList>
            <consortium name="Pathogen Informatics"/>
        </authorList>
    </citation>
    <scope>NUCLEOTIDE SEQUENCE [LARGE SCALE GENOMIC DNA]</scope>
</reference>
<accession>A0A3P7KKZ4</accession>
<feature type="region of interest" description="Disordered" evidence="1">
    <location>
        <begin position="444"/>
        <end position="627"/>
    </location>
</feature>
<feature type="compositionally biased region" description="Low complexity" evidence="1">
    <location>
        <begin position="455"/>
        <end position="479"/>
    </location>
</feature>
<proteinExistence type="predicted"/>
<feature type="region of interest" description="Disordered" evidence="1">
    <location>
        <begin position="121"/>
        <end position="206"/>
    </location>
</feature>
<feature type="compositionally biased region" description="Low complexity" evidence="1">
    <location>
        <begin position="130"/>
        <end position="143"/>
    </location>
</feature>
<protein>
    <submittedName>
        <fullName evidence="2">Uncharacterized protein</fullName>
    </submittedName>
</protein>
<feature type="compositionally biased region" description="Polar residues" evidence="1">
    <location>
        <begin position="13"/>
        <end position="23"/>
    </location>
</feature>
<feature type="compositionally biased region" description="Basic and acidic residues" evidence="1">
    <location>
        <begin position="184"/>
        <end position="193"/>
    </location>
</feature>
<feature type="region of interest" description="Disordered" evidence="1">
    <location>
        <begin position="1"/>
        <end position="95"/>
    </location>
</feature>
<feature type="compositionally biased region" description="Low complexity" evidence="1">
    <location>
        <begin position="490"/>
        <end position="513"/>
    </location>
</feature>
<feature type="compositionally biased region" description="Low complexity" evidence="1">
    <location>
        <begin position="324"/>
        <end position="353"/>
    </location>
</feature>
<feature type="compositionally biased region" description="Low complexity" evidence="1">
    <location>
        <begin position="63"/>
        <end position="81"/>
    </location>
</feature>
<sequence length="627" mass="63021">SIVVSAVTEVTKEQTTIGTSGATTPLEEASGEEPLDKNALPEVQASKDASPTAITAGETLPETTSTSRTISSSTPSSSAPTEAGTESVESSNLPKVEANIEASTIVPGSTFPVVVVMPESSVATLESDQSTTSPSKSPTTGSGEVSPTTVSGQEEVPESSTPHETTSEKPEGISGLPEEASGEEPLKNKKLPEVEANLDESSTTAKMVEGIVPVIIVGVPTGETTTTPRGEASTTSSMLSSSLTSVEGSSSTVSPSSVAVGTAGETTTQLEASGEEQAGSSKLPIVEANIDESASTVSSSTIHADGAQEVTGKGSSEIPKTSAEESTATTVSPDSESTGTAASTVSESTTVVSNQGGVTSSLGNEQATAEGKEFTTPSSQEIATSTTVEGSGELPSESRKLPKVEASNDENVSTLLATTEEVTEGPAVTDKGITPLMGFPHHLVGPNVTVSSRPESSVTESVASGESTSTSSSSTSSAENVEEIFVPTAESLSSTVSTVTSESSSPTPPSSTLSKEEAETTSMISQEGTSTTLGGDQTISPKEETATSSSKVDETTLAVEGSGEGAIESNKLPRIEASLDASTSAVSADKTTEGPAVTSDRGLTPLLVLPHHPLGSTTVSSQSSSTV</sequence>
<feature type="region of interest" description="Disordered" evidence="1">
    <location>
        <begin position="219"/>
        <end position="411"/>
    </location>
</feature>
<dbReference type="EMBL" id="UYYB01009355">
    <property type="protein sequence ID" value="VDM68598.1"/>
    <property type="molecule type" value="Genomic_DNA"/>
</dbReference>
<organism evidence="2 3">
    <name type="scientific">Strongylus vulgaris</name>
    <name type="common">Blood worm</name>
    <dbReference type="NCBI Taxonomy" id="40348"/>
    <lineage>
        <taxon>Eukaryota</taxon>
        <taxon>Metazoa</taxon>
        <taxon>Ecdysozoa</taxon>
        <taxon>Nematoda</taxon>
        <taxon>Chromadorea</taxon>
        <taxon>Rhabditida</taxon>
        <taxon>Rhabditina</taxon>
        <taxon>Rhabditomorpha</taxon>
        <taxon>Strongyloidea</taxon>
        <taxon>Strongylidae</taxon>
        <taxon>Strongylus</taxon>
    </lineage>
</organism>
<feature type="compositionally biased region" description="Polar residues" evidence="1">
    <location>
        <begin position="354"/>
        <end position="367"/>
    </location>
</feature>
<feature type="non-terminal residue" evidence="2">
    <location>
        <position position="1"/>
    </location>
</feature>
<feature type="compositionally biased region" description="Low complexity" evidence="1">
    <location>
        <begin position="603"/>
        <end position="627"/>
    </location>
</feature>
<evidence type="ECO:0000313" key="2">
    <source>
        <dbReference type="EMBL" id="VDM68598.1"/>
    </source>
</evidence>
<evidence type="ECO:0000313" key="3">
    <source>
        <dbReference type="Proteomes" id="UP000270094"/>
    </source>
</evidence>
<dbReference type="AlphaFoldDB" id="A0A3P7KKZ4"/>
<feature type="compositionally biased region" description="Polar residues" evidence="1">
    <location>
        <begin position="520"/>
        <end position="550"/>
    </location>
</feature>